<keyword evidence="2" id="KW-1185">Reference proteome</keyword>
<reference evidence="1 2" key="1">
    <citation type="submission" date="2015-05" db="EMBL/GenBank/DDBJ databases">
        <title>Evolution of Trichinella species and genotypes.</title>
        <authorList>
            <person name="Korhonen P.K."/>
            <person name="Edoardo P."/>
            <person name="Giuseppe L.R."/>
            <person name="Gasser R.B."/>
        </authorList>
    </citation>
    <scope>NUCLEOTIDE SEQUENCE [LARGE SCALE GENOMIC DNA]</scope>
    <source>
        <strain evidence="1">ISS10</strain>
    </source>
</reference>
<dbReference type="AlphaFoldDB" id="A0A0V1KHZ3"/>
<name>A0A0V1KHZ3_9BILA</name>
<comment type="caution">
    <text evidence="1">The sequence shown here is derived from an EMBL/GenBank/DDBJ whole genome shotgun (WGS) entry which is preliminary data.</text>
</comment>
<organism evidence="1 2">
    <name type="scientific">Trichinella nativa</name>
    <dbReference type="NCBI Taxonomy" id="6335"/>
    <lineage>
        <taxon>Eukaryota</taxon>
        <taxon>Metazoa</taxon>
        <taxon>Ecdysozoa</taxon>
        <taxon>Nematoda</taxon>
        <taxon>Enoplea</taxon>
        <taxon>Dorylaimia</taxon>
        <taxon>Trichinellida</taxon>
        <taxon>Trichinellidae</taxon>
        <taxon>Trichinella</taxon>
    </lineage>
</organism>
<dbReference type="Proteomes" id="UP000054721">
    <property type="component" value="Unassembled WGS sequence"/>
</dbReference>
<proteinExistence type="predicted"/>
<sequence>MGGGGVAGNYTTLNMRWRDGGRVYHSEWAVEKSGGQLHHSEYAVEGWRAGIPL</sequence>
<dbReference type="EMBL" id="JYDW01002156">
    <property type="protein sequence ID" value="KRZ46808.1"/>
    <property type="molecule type" value="Genomic_DNA"/>
</dbReference>
<evidence type="ECO:0000313" key="2">
    <source>
        <dbReference type="Proteomes" id="UP000054721"/>
    </source>
</evidence>
<accession>A0A0V1KHZ3</accession>
<evidence type="ECO:0000313" key="1">
    <source>
        <dbReference type="EMBL" id="KRZ46808.1"/>
    </source>
</evidence>
<protein>
    <submittedName>
        <fullName evidence="1">Uncharacterized protein</fullName>
    </submittedName>
</protein>
<gene>
    <name evidence="1" type="ORF">T02_474</name>
</gene>